<keyword evidence="8" id="KW-1185">Reference proteome</keyword>
<dbReference type="GO" id="GO:0016432">
    <property type="term" value="F:tRNA-uridine aminocarboxypropyltransferase activity"/>
    <property type="evidence" value="ECO:0007669"/>
    <property type="project" value="UniProtKB-EC"/>
</dbReference>
<evidence type="ECO:0000313" key="8">
    <source>
        <dbReference type="Proteomes" id="UP000198854"/>
    </source>
</evidence>
<dbReference type="OrthoDB" id="268835at2"/>
<dbReference type="Proteomes" id="UP000198854">
    <property type="component" value="Unassembled WGS sequence"/>
</dbReference>
<evidence type="ECO:0000256" key="4">
    <source>
        <dbReference type="ARBA" id="ARBA00022694"/>
    </source>
</evidence>
<evidence type="ECO:0000256" key="1">
    <source>
        <dbReference type="ARBA" id="ARBA00012386"/>
    </source>
</evidence>
<dbReference type="PANTHER" id="PTHR21392">
    <property type="entry name" value="TRNA-URIDINE AMINOCARBOXYPROPYLTRANSFERASE 2"/>
    <property type="match status" value="1"/>
</dbReference>
<dbReference type="RefSeq" id="WP_093279261.1">
    <property type="nucleotide sequence ID" value="NZ_FNDD01000043.1"/>
</dbReference>
<proteinExistence type="inferred from homology"/>
<organism evidence="7 8">
    <name type="scientific">Vibrio xiamenensis</name>
    <dbReference type="NCBI Taxonomy" id="861298"/>
    <lineage>
        <taxon>Bacteria</taxon>
        <taxon>Pseudomonadati</taxon>
        <taxon>Pseudomonadota</taxon>
        <taxon>Gammaproteobacteria</taxon>
        <taxon>Vibrionales</taxon>
        <taxon>Vibrionaceae</taxon>
        <taxon>Vibrio</taxon>
    </lineage>
</organism>
<dbReference type="AlphaFoldDB" id="A0A1G8GZP2"/>
<dbReference type="STRING" id="861298.SAMN04488136_1433"/>
<accession>A0A1G8GZP2</accession>
<protein>
    <recommendedName>
        <fullName evidence="1">tRNA-uridine aminocarboxypropyltransferase</fullName>
        <ecNumber evidence="1">2.5.1.25</ecNumber>
    </recommendedName>
</protein>
<feature type="domain" description="DTW" evidence="6">
    <location>
        <begin position="1"/>
        <end position="203"/>
    </location>
</feature>
<keyword evidence="3" id="KW-0949">S-adenosyl-L-methionine</keyword>
<dbReference type="InterPro" id="IPR039262">
    <property type="entry name" value="DTWD2/TAPT"/>
</dbReference>
<dbReference type="EC" id="2.5.1.25" evidence="1"/>
<comment type="similarity">
    <text evidence="5">Belongs to the TDD superfamily. DTWD2 family.</text>
</comment>
<dbReference type="EMBL" id="FNDD01000043">
    <property type="protein sequence ID" value="SDH99872.1"/>
    <property type="molecule type" value="Genomic_DNA"/>
</dbReference>
<keyword evidence="2" id="KW-0808">Transferase</keyword>
<evidence type="ECO:0000259" key="6">
    <source>
        <dbReference type="SMART" id="SM01144"/>
    </source>
</evidence>
<reference evidence="7 8" key="1">
    <citation type="submission" date="2016-10" db="EMBL/GenBank/DDBJ databases">
        <authorList>
            <person name="de Groot N.N."/>
        </authorList>
    </citation>
    <scope>NUCLEOTIDE SEQUENCE [LARGE SCALE GENOMIC DNA]</scope>
    <source>
        <strain evidence="7 8">CGMCC 1.10228</strain>
    </source>
</reference>
<gene>
    <name evidence="7" type="ORF">SAMN04488136_1433</name>
</gene>
<dbReference type="Pfam" id="PF03942">
    <property type="entry name" value="DTW"/>
    <property type="match status" value="1"/>
</dbReference>
<dbReference type="InterPro" id="IPR005636">
    <property type="entry name" value="DTW"/>
</dbReference>
<name>A0A1G8GZP2_9VIBR</name>
<keyword evidence="4" id="KW-0819">tRNA processing</keyword>
<evidence type="ECO:0000313" key="7">
    <source>
        <dbReference type="EMBL" id="SDH99872.1"/>
    </source>
</evidence>
<dbReference type="GO" id="GO:0008033">
    <property type="term" value="P:tRNA processing"/>
    <property type="evidence" value="ECO:0007669"/>
    <property type="project" value="UniProtKB-KW"/>
</dbReference>
<sequence length="214" mass="24196">MSRYCSQCGKSRKACICAWITSLTPNVELVILQHTSEQHRPMGTARILSLSLSNCRCLVGEDFSNHSGLNQLLSEPNVRHYVLYPNAHSQSVSELLASGEDNQTAGHNAKTHQFKIRVLLLDGTWKKAYKMWQLASNLHHLPSLHLPEDLKGDYRIRKAPSDNSLSTVEAGYHLLRLLEPAQDFSPLIHTFERMIDFQIANMPPGVYQKNYSAK</sequence>
<dbReference type="PANTHER" id="PTHR21392:SF0">
    <property type="entry name" value="TRNA-URIDINE AMINOCARBOXYPROPYLTRANSFERASE 2"/>
    <property type="match status" value="1"/>
</dbReference>
<dbReference type="SMART" id="SM01144">
    <property type="entry name" value="DTW"/>
    <property type="match status" value="1"/>
</dbReference>
<evidence type="ECO:0000256" key="2">
    <source>
        <dbReference type="ARBA" id="ARBA00022679"/>
    </source>
</evidence>
<evidence type="ECO:0000256" key="5">
    <source>
        <dbReference type="ARBA" id="ARBA00034489"/>
    </source>
</evidence>
<evidence type="ECO:0000256" key="3">
    <source>
        <dbReference type="ARBA" id="ARBA00022691"/>
    </source>
</evidence>